<dbReference type="PANTHER" id="PTHR10357">
    <property type="entry name" value="ALPHA-AMYLASE FAMILY MEMBER"/>
    <property type="match status" value="1"/>
</dbReference>
<dbReference type="Gene3D" id="2.60.40.1180">
    <property type="entry name" value="Golgi alpha-mannosidase II"/>
    <property type="match status" value="1"/>
</dbReference>
<accession>A0A0G3BME7</accession>
<dbReference type="PANTHER" id="PTHR10357:SF184">
    <property type="entry name" value="OLIGO-1,6-GLUCOSIDASE 1"/>
    <property type="match status" value="1"/>
</dbReference>
<dbReference type="Proteomes" id="UP000035352">
    <property type="component" value="Chromosome"/>
</dbReference>
<dbReference type="FunFam" id="3.90.400.10:FF:000002">
    <property type="entry name" value="Sucrose isomerase"/>
    <property type="match status" value="1"/>
</dbReference>
<proteinExistence type="inferred from homology"/>
<dbReference type="SUPFAM" id="SSF51011">
    <property type="entry name" value="Glycosyl hydrolase domain"/>
    <property type="match status" value="1"/>
</dbReference>
<name>A0A0G3BME7_9BURK</name>
<dbReference type="STRING" id="413882.AAW51_2462"/>
<dbReference type="FunFam" id="2.60.40.1180:FF:000007">
    <property type="entry name" value="Sucrose isomerase"/>
    <property type="match status" value="1"/>
</dbReference>
<dbReference type="EMBL" id="CP011371">
    <property type="protein sequence ID" value="AKJ29153.1"/>
    <property type="molecule type" value="Genomic_DNA"/>
</dbReference>
<dbReference type="InterPro" id="IPR013780">
    <property type="entry name" value="Glyco_hydro_b"/>
</dbReference>
<dbReference type="FunFam" id="3.20.20.80:FF:000064">
    <property type="entry name" value="Oligo-1,6-glucosidase"/>
    <property type="match status" value="2"/>
</dbReference>
<dbReference type="Gene3D" id="3.20.20.80">
    <property type="entry name" value="Glycosidases"/>
    <property type="match status" value="1"/>
</dbReference>
<dbReference type="InterPro" id="IPR006047">
    <property type="entry name" value="GH13_cat_dom"/>
</dbReference>
<feature type="domain" description="Glycosyl hydrolase family 13 catalytic" evidence="4">
    <location>
        <begin position="21"/>
        <end position="429"/>
    </location>
</feature>
<keyword evidence="6" id="KW-1185">Reference proteome</keyword>
<dbReference type="RefSeq" id="WP_047194855.1">
    <property type="nucleotide sequence ID" value="NZ_CP011371.1"/>
</dbReference>
<keyword evidence="3" id="KW-0326">Glycosidase</keyword>
<dbReference type="OrthoDB" id="9805159at2"/>
<evidence type="ECO:0000313" key="5">
    <source>
        <dbReference type="EMBL" id="AKJ29153.1"/>
    </source>
</evidence>
<comment type="similarity">
    <text evidence="1">Belongs to the glycosyl hydrolase 13 family.</text>
</comment>
<dbReference type="Pfam" id="PF00128">
    <property type="entry name" value="Alpha-amylase"/>
    <property type="match status" value="1"/>
</dbReference>
<dbReference type="NCBIfam" id="NF008183">
    <property type="entry name" value="PRK10933.1"/>
    <property type="match status" value="1"/>
</dbReference>
<organism evidence="5 6">
    <name type="scientific">Caldimonas brevitalea</name>
    <dbReference type="NCBI Taxonomy" id="413882"/>
    <lineage>
        <taxon>Bacteria</taxon>
        <taxon>Pseudomonadati</taxon>
        <taxon>Pseudomonadota</taxon>
        <taxon>Betaproteobacteria</taxon>
        <taxon>Burkholderiales</taxon>
        <taxon>Sphaerotilaceae</taxon>
        <taxon>Caldimonas</taxon>
    </lineage>
</organism>
<sequence length="567" mass="65620">MGNRTEQTAATPWWKRSVVYQIYPRSFCDGNGDGIGDLRGIIGKLDHLQALGIDVVWLSPVYASPNDDNGYDISDYRAIMPEFGTMADFDEMLDGLHRRGIKLMMDLVVNHTSDEHDWFVQACRSCDNPYRDYYIWRAPREDGSEPNNWESAFGGSAWQFHEPTGEYYLHLFSKKQPDLNWDNPKVREEVYDLMHFWLRKGVDGFRMDVINMIAKTPGLPDAPVCDPSSRWQPAFTTAADEDRLLLYLREMKERVLSHYDIITVGETPTVTTRLGLALTHQETGALHMLFQFEHMDLDHQGSKWMGRELDLYELKRVTSRWQTELAVHGWNSLYLSNHDQPRPVSRFGDDEEYRVESAKLLATFLHLQQGTPFIYQGEELGMTNVRFDSIDDYRDIETLNMYRIAVHERGEDPQQVLSWIHAKSRDNARTPFQWDDSEHAGFSTVRPWIGVNPNYRYVNAAQALADPDSVFRYYRCLIELRKAHAILVDGRYDLLNDTPDEVFAFTRTLGEQRLLVALNFSPDTVPWRRPDRLELGPVLIGNLPDEPAVSDGVVSLRPYEARVWWVG</sequence>
<dbReference type="PATRIC" id="fig|413882.6.peg.2574"/>
<evidence type="ECO:0000259" key="4">
    <source>
        <dbReference type="SMART" id="SM00642"/>
    </source>
</evidence>
<dbReference type="KEGG" id="pbh:AAW51_2462"/>
<evidence type="ECO:0000313" key="6">
    <source>
        <dbReference type="Proteomes" id="UP000035352"/>
    </source>
</evidence>
<protein>
    <submittedName>
        <fullName evidence="5">Oligo-1,6-glucosidase</fullName>
    </submittedName>
</protein>
<gene>
    <name evidence="5" type="ORF">AAW51_2462</name>
</gene>
<evidence type="ECO:0000256" key="2">
    <source>
        <dbReference type="ARBA" id="ARBA00022801"/>
    </source>
</evidence>
<keyword evidence="2" id="KW-0378">Hydrolase</keyword>
<dbReference type="GO" id="GO:0009313">
    <property type="term" value="P:oligosaccharide catabolic process"/>
    <property type="evidence" value="ECO:0007669"/>
    <property type="project" value="TreeGrafter"/>
</dbReference>
<dbReference type="Gene3D" id="3.90.400.10">
    <property type="entry name" value="Oligo-1,6-glucosidase, Domain 2"/>
    <property type="match status" value="1"/>
</dbReference>
<evidence type="ECO:0000256" key="1">
    <source>
        <dbReference type="ARBA" id="ARBA00008061"/>
    </source>
</evidence>
<dbReference type="InterPro" id="IPR045857">
    <property type="entry name" value="O16G_dom_2"/>
</dbReference>
<dbReference type="AlphaFoldDB" id="A0A0G3BME7"/>
<reference evidence="5 6" key="1">
    <citation type="submission" date="2015-05" db="EMBL/GenBank/DDBJ databases">
        <authorList>
            <person name="Tang B."/>
            <person name="Yu Y."/>
        </authorList>
    </citation>
    <scope>NUCLEOTIDE SEQUENCE [LARGE SCALE GENOMIC DNA]</scope>
    <source>
        <strain evidence="5 6">DSM 7029</strain>
    </source>
</reference>
<dbReference type="SUPFAM" id="SSF51445">
    <property type="entry name" value="(Trans)glycosidases"/>
    <property type="match status" value="1"/>
</dbReference>
<dbReference type="CDD" id="cd11333">
    <property type="entry name" value="AmyAc_SI_OligoGlu_DGase"/>
    <property type="match status" value="1"/>
</dbReference>
<dbReference type="InterPro" id="IPR017853">
    <property type="entry name" value="GH"/>
</dbReference>
<evidence type="ECO:0000256" key="3">
    <source>
        <dbReference type="ARBA" id="ARBA00023295"/>
    </source>
</evidence>
<dbReference type="GO" id="GO:0004556">
    <property type="term" value="F:alpha-amylase activity"/>
    <property type="evidence" value="ECO:0007669"/>
    <property type="project" value="TreeGrafter"/>
</dbReference>
<dbReference type="SMART" id="SM00642">
    <property type="entry name" value="Aamy"/>
    <property type="match status" value="1"/>
</dbReference>